<dbReference type="GO" id="GO:0009007">
    <property type="term" value="F:site-specific DNA-methyltransferase (adenine-specific) activity"/>
    <property type="evidence" value="ECO:0007669"/>
    <property type="project" value="UniProtKB-EC"/>
</dbReference>
<dbReference type="InterPro" id="IPR011639">
    <property type="entry name" value="MethylTrfase_TaqI-like_dom"/>
</dbReference>
<sequence>MKHRGNEASGETQLDASLVAILLADRSSGAFIRWACNAYTTHGESYAADQEIYPHQVHLIQERTRKTQEEQRDRTKKSAEVFTPAWLCNAMINARDAVYFGREEVFNRMEAPSWTPTRKTIDFPTTASGRRLAWERYIDARCLEITCGEAPFLVSRYDAVDGRPISLAERIGILDRKLRIIGEHTCTAEDWFHWAKRALESAYAYEYQGDSLFLARLNLFLSISEYHRHLWKRPLNRHQQEEVARILSWNLWQMDGLTATTPFATEQGKPEDSLFDFYAITAERRPLRSLIRDWRGKKTIRFSELNLSTTMKFDFVIGNPPYQLETANKSLSNGQLPSKSIFHHFQLSADQISSGLTVLIYPGGRWIQRSGKGMADFGLQQINDSRLQTLYYYPDSTDLFPAQVAEIADGISIVVKNAHKTTPSFRYFYMRRGEKTGVELEPPGENILPLDPRDGAVVRKIEDFVQRNKLPYLNDNVHSRNLFGIESNFVEKNRDQVRLYQEGDAVDCETEIKLYANDRAGKAGRTTWFVAPRSIIQTNEAYISKWKVVVSSANAGGQKRDWQLEIIDNQSAFGRSRVALSSFETKQEAENFYHYVKSYIIRYAFLMTDEALTTLALKVPDMSDYTSDNKLIDWSQDIDSQLQKLMSLSDAEFEYIKNTVQSVRA</sequence>
<dbReference type="GO" id="GO:0003676">
    <property type="term" value="F:nucleic acid binding"/>
    <property type="evidence" value="ECO:0007669"/>
    <property type="project" value="InterPro"/>
</dbReference>
<keyword evidence="2" id="KW-0540">Nuclease</keyword>
<dbReference type="eggNOG" id="COG1002">
    <property type="taxonomic scope" value="Bacteria"/>
</dbReference>
<gene>
    <name evidence="2" type="ordered locus">Amuc_1676</name>
</gene>
<dbReference type="STRING" id="349741.Amuc_1676"/>
<dbReference type="GO" id="GO:0032259">
    <property type="term" value="P:methylation"/>
    <property type="evidence" value="ECO:0007669"/>
    <property type="project" value="InterPro"/>
</dbReference>
<accession>B2UM50</accession>
<dbReference type="EMBL" id="CP001071">
    <property type="protein sequence ID" value="ACD05494.1"/>
    <property type="molecule type" value="Genomic_DNA"/>
</dbReference>
<dbReference type="Gene3D" id="3.40.50.150">
    <property type="entry name" value="Vaccinia Virus protein VP39"/>
    <property type="match status" value="1"/>
</dbReference>
<dbReference type="AlphaFoldDB" id="B2UM50"/>
<dbReference type="InterPro" id="IPR002052">
    <property type="entry name" value="DNA_methylase_N6_adenine_CS"/>
</dbReference>
<protein>
    <submittedName>
        <fullName evidence="2">Eco57I restriction endonuclease</fullName>
    </submittedName>
</protein>
<dbReference type="HOGENOM" id="CLU_456257_0_0_0"/>
<dbReference type="Proteomes" id="UP000001031">
    <property type="component" value="Chromosome"/>
</dbReference>
<organism evidence="2 3">
    <name type="scientific">Akkermansia muciniphila (strain ATCC BAA-835 / DSM 22959 / JCM 33894 / BCRC 81048 / CCUG 64013 / CIP 107961 / Muc)</name>
    <dbReference type="NCBI Taxonomy" id="349741"/>
    <lineage>
        <taxon>Bacteria</taxon>
        <taxon>Pseudomonadati</taxon>
        <taxon>Verrucomicrobiota</taxon>
        <taxon>Verrucomicrobiia</taxon>
        <taxon>Verrucomicrobiales</taxon>
        <taxon>Akkermansiaceae</taxon>
        <taxon>Akkermansia</taxon>
    </lineage>
</organism>
<name>B2UM50_AKKM8</name>
<evidence type="ECO:0000313" key="2">
    <source>
        <dbReference type="EMBL" id="ACD05494.1"/>
    </source>
</evidence>
<dbReference type="eggNOG" id="COG1061">
    <property type="taxonomic scope" value="Bacteria"/>
</dbReference>
<dbReference type="KEGG" id="amu:Amuc_1676"/>
<keyword evidence="2" id="KW-0378">Hydrolase</keyword>
<dbReference type="GO" id="GO:0006304">
    <property type="term" value="P:DNA modification"/>
    <property type="evidence" value="ECO:0007669"/>
    <property type="project" value="InterPro"/>
</dbReference>
<dbReference type="REBASE" id="17918">
    <property type="entry name" value="M.AmuORF1676P"/>
</dbReference>
<dbReference type="PROSITE" id="PS00092">
    <property type="entry name" value="N6_MTASE"/>
    <property type="match status" value="1"/>
</dbReference>
<dbReference type="SUPFAM" id="SSF53335">
    <property type="entry name" value="S-adenosyl-L-methionine-dependent methyltransferases"/>
    <property type="match status" value="1"/>
</dbReference>
<dbReference type="Pfam" id="PF07669">
    <property type="entry name" value="Eco57I"/>
    <property type="match status" value="1"/>
</dbReference>
<evidence type="ECO:0000313" key="3">
    <source>
        <dbReference type="Proteomes" id="UP000001031"/>
    </source>
</evidence>
<dbReference type="InterPro" id="IPR029063">
    <property type="entry name" value="SAM-dependent_MTases_sf"/>
</dbReference>
<evidence type="ECO:0000259" key="1">
    <source>
        <dbReference type="Pfam" id="PF07669"/>
    </source>
</evidence>
<reference evidence="3" key="1">
    <citation type="journal article" date="2011" name="PLoS ONE">
        <title>The genome of Akkermansia muciniphila, a dedicated intestinal mucin degrader, and its use in exploring intestinal metagenomes.</title>
        <authorList>
            <person name="van Passel M.W."/>
            <person name="Kant R."/>
            <person name="Zoetendal E.G."/>
            <person name="Plugge C.M."/>
            <person name="Derrien M."/>
            <person name="Malfatti S.A."/>
            <person name="Chain P.S."/>
            <person name="Woyke T."/>
            <person name="Palva A."/>
            <person name="de Vos W.M."/>
            <person name="Smidt H."/>
        </authorList>
    </citation>
    <scope>NUCLEOTIDE SEQUENCE [LARGE SCALE GENOMIC DNA]</scope>
    <source>
        <strain evidence="3">ATCC BAA-835 / DSM 22959 / JCM 33894 / BCRC 81048 / CCUG 64013 / CIP 107961 / Muc</strain>
    </source>
</reference>
<dbReference type="PaxDb" id="349741-Amuc_1676"/>
<keyword evidence="3" id="KW-1185">Reference proteome</keyword>
<dbReference type="GO" id="GO:0004519">
    <property type="term" value="F:endonuclease activity"/>
    <property type="evidence" value="ECO:0007669"/>
    <property type="project" value="UniProtKB-KW"/>
</dbReference>
<keyword evidence="2" id="KW-0255">Endonuclease</keyword>
<proteinExistence type="predicted"/>
<dbReference type="RefSeq" id="WP_012420709.1">
    <property type="nucleotide sequence ID" value="NC_010655.1"/>
</dbReference>
<feature type="domain" description="Type II methyltransferase M.TaqI-like" evidence="1">
    <location>
        <begin position="203"/>
        <end position="400"/>
    </location>
</feature>